<dbReference type="AlphaFoldDB" id="A0AAV9GLI4"/>
<evidence type="ECO:0000313" key="3">
    <source>
        <dbReference type="Proteomes" id="UP001321760"/>
    </source>
</evidence>
<feature type="region of interest" description="Disordered" evidence="1">
    <location>
        <begin position="1025"/>
        <end position="1044"/>
    </location>
</feature>
<sequence>MSRYSVDSDDDIDVRVRRVMERTPAFLNRTTHHVPDREVAVRHRTRERRSSPPVAGPSRAPAAGRVRSISPVTVRARERDSERLEREEMRRQLERFKREQQEREELERARQELEMIRDREELERARRELERITRENEQREELQRAKRELERINRENEDREELNRARRRLEALTHAEDARPEREFQEKVRREVEMQLLRRELEEKRVKELQRTEERQWNSSRQRIATVTRREQHKYKRIDLRTTHGDSDKEAWKHVPHDVFDVHRGRDLTFNLELPIHVDHSDETEDLERLRRLGNFAEGKSHFEDHFETHLHHPLVLVQCAELLFDMGDYKSLQLLDPKPAFGPARQPSTAFRLRQLEDGRTRFVYEQAHSHLRRLGRKRSRSGNGSKRKDDPLSGPAIQGDEDAIPPDLHDLGSHETRIMHLNWRLLEGISIFHTRGTVNEALAAAKHALHALVVHEGISSAEVQIICLALQAFSHIRQAAPDIFRLEVEEFCLGWTSWPDLYQTLLDQGQIWDFRDLYTAAVTCFGAEVACAMFFRQGQYLTMLLDNWATDAEDEGIALAQLDMLTTAMLHSPGPEWLPKKVWEAAEGLVRNISEKHPQSVGTRPVMRWMLAKTFESACHDSNSGESADPFTYLKYCPGVVIKRDGRLSLPIYIPFEFEVPGWFVPQGSKETRLAVETTLAQATRLQDHTTQVLCLQLLIMLTQDPSDLFHRLGQLQHSVMGDQEGYLRTCLASYLSCRGREAEKRLLAQLKGLDDWVESNAVRDADVHLAKHQIERVLSAKINGQHELPLLRRSTMTFYAWLSESALDYLEKFDSTHTSSRQWTSLPTKRGRVTIQDAKHPESPSRGSKDVQSERNGYYETVPGAYRESGPALETSGDDDEDESDDDGDEDDDVVDDDGNGDYDGALDVKDLVFDENNDDIHIYEVHIPKDQIRDKKAKIVVLPQDDAADYEVTYHGPPLGKHRDLFKAGDKASRSTTKRKGKRKDKGKQPEVRIELPRGRVMEMESGEESDPRNVIAGAATHHRGRRSASPAPSHEADPDLAVVPVSRTSPDGYRYTFDDGVRVFPWGPNSYVDDIWGTTDYYIS</sequence>
<feature type="compositionally biased region" description="Acidic residues" evidence="1">
    <location>
        <begin position="879"/>
        <end position="904"/>
    </location>
</feature>
<feature type="region of interest" description="Disordered" evidence="1">
    <location>
        <begin position="370"/>
        <end position="408"/>
    </location>
</feature>
<name>A0AAV9GLI4_9PEZI</name>
<reference evidence="2" key="1">
    <citation type="journal article" date="2023" name="Mol. Phylogenet. Evol.">
        <title>Genome-scale phylogeny and comparative genomics of the fungal order Sordariales.</title>
        <authorList>
            <person name="Hensen N."/>
            <person name="Bonometti L."/>
            <person name="Westerberg I."/>
            <person name="Brannstrom I.O."/>
            <person name="Guillou S."/>
            <person name="Cros-Aarteil S."/>
            <person name="Calhoun S."/>
            <person name="Haridas S."/>
            <person name="Kuo A."/>
            <person name="Mondo S."/>
            <person name="Pangilinan J."/>
            <person name="Riley R."/>
            <person name="LaButti K."/>
            <person name="Andreopoulos B."/>
            <person name="Lipzen A."/>
            <person name="Chen C."/>
            <person name="Yan M."/>
            <person name="Daum C."/>
            <person name="Ng V."/>
            <person name="Clum A."/>
            <person name="Steindorff A."/>
            <person name="Ohm R.A."/>
            <person name="Martin F."/>
            <person name="Silar P."/>
            <person name="Natvig D.O."/>
            <person name="Lalanne C."/>
            <person name="Gautier V."/>
            <person name="Ament-Velasquez S.L."/>
            <person name="Kruys A."/>
            <person name="Hutchinson M.I."/>
            <person name="Powell A.J."/>
            <person name="Barry K."/>
            <person name="Miller A.N."/>
            <person name="Grigoriev I.V."/>
            <person name="Debuchy R."/>
            <person name="Gladieux P."/>
            <person name="Hiltunen Thoren M."/>
            <person name="Johannesson H."/>
        </authorList>
    </citation>
    <scope>NUCLEOTIDE SEQUENCE</scope>
    <source>
        <strain evidence="2">PSN243</strain>
    </source>
</reference>
<feature type="compositionally biased region" description="Basic and acidic residues" evidence="1">
    <location>
        <begin position="965"/>
        <end position="977"/>
    </location>
</feature>
<feature type="region of interest" description="Disordered" evidence="1">
    <location>
        <begin position="965"/>
        <end position="1018"/>
    </location>
</feature>
<comment type="caution">
    <text evidence="2">The sequence shown here is derived from an EMBL/GenBank/DDBJ whole genome shotgun (WGS) entry which is preliminary data.</text>
</comment>
<keyword evidence="3" id="KW-1185">Reference proteome</keyword>
<proteinExistence type="predicted"/>
<feature type="region of interest" description="Disordered" evidence="1">
    <location>
        <begin position="823"/>
        <end position="909"/>
    </location>
</feature>
<feature type="compositionally biased region" description="Basic and acidic residues" evidence="1">
    <location>
        <begin position="840"/>
        <end position="856"/>
    </location>
</feature>
<organism evidence="2 3">
    <name type="scientific">Podospora aff. communis PSN243</name>
    <dbReference type="NCBI Taxonomy" id="3040156"/>
    <lineage>
        <taxon>Eukaryota</taxon>
        <taxon>Fungi</taxon>
        <taxon>Dikarya</taxon>
        <taxon>Ascomycota</taxon>
        <taxon>Pezizomycotina</taxon>
        <taxon>Sordariomycetes</taxon>
        <taxon>Sordariomycetidae</taxon>
        <taxon>Sordariales</taxon>
        <taxon>Podosporaceae</taxon>
        <taxon>Podospora</taxon>
    </lineage>
</organism>
<evidence type="ECO:0000256" key="1">
    <source>
        <dbReference type="SAM" id="MobiDB-lite"/>
    </source>
</evidence>
<dbReference type="Proteomes" id="UP001321760">
    <property type="component" value="Unassembled WGS sequence"/>
</dbReference>
<protein>
    <submittedName>
        <fullName evidence="2">Uncharacterized protein</fullName>
    </submittedName>
</protein>
<reference evidence="2" key="2">
    <citation type="submission" date="2023-05" db="EMBL/GenBank/DDBJ databases">
        <authorList>
            <consortium name="Lawrence Berkeley National Laboratory"/>
            <person name="Steindorff A."/>
            <person name="Hensen N."/>
            <person name="Bonometti L."/>
            <person name="Westerberg I."/>
            <person name="Brannstrom I.O."/>
            <person name="Guillou S."/>
            <person name="Cros-Aarteil S."/>
            <person name="Calhoun S."/>
            <person name="Haridas S."/>
            <person name="Kuo A."/>
            <person name="Mondo S."/>
            <person name="Pangilinan J."/>
            <person name="Riley R."/>
            <person name="Labutti K."/>
            <person name="Andreopoulos B."/>
            <person name="Lipzen A."/>
            <person name="Chen C."/>
            <person name="Yanf M."/>
            <person name="Daum C."/>
            <person name="Ng V."/>
            <person name="Clum A."/>
            <person name="Ohm R."/>
            <person name="Martin F."/>
            <person name="Silar P."/>
            <person name="Natvig D."/>
            <person name="Lalanne C."/>
            <person name="Gautier V."/>
            <person name="Ament-Velasquez S.L."/>
            <person name="Kruys A."/>
            <person name="Hutchinson M.I."/>
            <person name="Powell A.J."/>
            <person name="Barry K."/>
            <person name="Miller A.N."/>
            <person name="Grigoriev I.V."/>
            <person name="Debuchy R."/>
            <person name="Gladieux P."/>
            <person name="Thoren M.H."/>
            <person name="Johannesson H."/>
        </authorList>
    </citation>
    <scope>NUCLEOTIDE SEQUENCE</scope>
    <source>
        <strain evidence="2">PSN243</strain>
    </source>
</reference>
<accession>A0AAV9GLI4</accession>
<feature type="compositionally biased region" description="Basic and acidic residues" evidence="1">
    <location>
        <begin position="991"/>
        <end position="1007"/>
    </location>
</feature>
<feature type="compositionally biased region" description="Basic and acidic residues" evidence="1">
    <location>
        <begin position="75"/>
        <end position="87"/>
    </location>
</feature>
<feature type="region of interest" description="Disordered" evidence="1">
    <location>
        <begin position="27"/>
        <end position="87"/>
    </location>
</feature>
<gene>
    <name evidence="2" type="ORF">QBC34DRAFT_97513</name>
</gene>
<feature type="compositionally biased region" description="Basic residues" evidence="1">
    <location>
        <begin position="371"/>
        <end position="382"/>
    </location>
</feature>
<evidence type="ECO:0000313" key="2">
    <source>
        <dbReference type="EMBL" id="KAK4449042.1"/>
    </source>
</evidence>
<dbReference type="EMBL" id="MU865939">
    <property type="protein sequence ID" value="KAK4449042.1"/>
    <property type="molecule type" value="Genomic_DNA"/>
</dbReference>
<feature type="compositionally biased region" description="Basic residues" evidence="1">
    <location>
        <begin position="980"/>
        <end position="990"/>
    </location>
</feature>